<evidence type="ECO:0000256" key="3">
    <source>
        <dbReference type="ARBA" id="ARBA00022664"/>
    </source>
</evidence>
<evidence type="ECO:0000256" key="1">
    <source>
        <dbReference type="ARBA" id="ARBA00004123"/>
    </source>
</evidence>
<evidence type="ECO:0000256" key="6">
    <source>
        <dbReference type="ARBA" id="ARBA00023187"/>
    </source>
</evidence>
<feature type="region of interest" description="Disordered" evidence="9">
    <location>
        <begin position="1"/>
        <end position="33"/>
    </location>
</feature>
<keyword evidence="12" id="KW-1185">Reference proteome</keyword>
<feature type="compositionally biased region" description="Basic and acidic residues" evidence="9">
    <location>
        <begin position="389"/>
        <end position="401"/>
    </location>
</feature>
<dbReference type="InterPro" id="IPR022209">
    <property type="entry name" value="CWC25"/>
</dbReference>
<name>A0AAW1QUR1_9CHLO</name>
<proteinExistence type="inferred from homology"/>
<feature type="compositionally biased region" description="Basic and acidic residues" evidence="9">
    <location>
        <begin position="229"/>
        <end position="240"/>
    </location>
</feature>
<accession>A0AAW1QUR1</accession>
<evidence type="ECO:0000313" key="12">
    <source>
        <dbReference type="Proteomes" id="UP001438707"/>
    </source>
</evidence>
<reference evidence="11 12" key="1">
    <citation type="journal article" date="2024" name="Nat. Commun.">
        <title>Phylogenomics reveals the evolutionary origins of lichenization in chlorophyte algae.</title>
        <authorList>
            <person name="Puginier C."/>
            <person name="Libourel C."/>
            <person name="Otte J."/>
            <person name="Skaloud P."/>
            <person name="Haon M."/>
            <person name="Grisel S."/>
            <person name="Petersen M."/>
            <person name="Berrin J.G."/>
            <person name="Delaux P.M."/>
            <person name="Dal Grande F."/>
            <person name="Keller J."/>
        </authorList>
    </citation>
    <scope>NUCLEOTIDE SEQUENCE [LARGE SCALE GENOMIC DNA]</scope>
    <source>
        <strain evidence="11 12">SAG 2145</strain>
    </source>
</reference>
<keyword evidence="7" id="KW-0539">Nucleus</keyword>
<evidence type="ECO:0000256" key="9">
    <source>
        <dbReference type="SAM" id="MobiDB-lite"/>
    </source>
</evidence>
<dbReference type="GO" id="GO:0005684">
    <property type="term" value="C:U2-type spliceosomal complex"/>
    <property type="evidence" value="ECO:0007669"/>
    <property type="project" value="TreeGrafter"/>
</dbReference>
<gene>
    <name evidence="11" type="ORF">WJX74_000705</name>
</gene>
<keyword evidence="4" id="KW-0747">Spliceosome</keyword>
<dbReference type="PANTHER" id="PTHR16196">
    <property type="entry name" value="CELL CYCLE CONTROL PROTEIN CWF25"/>
    <property type="match status" value="1"/>
</dbReference>
<feature type="domain" description="CBF1-interacting co-repressor CIR N-terminal" evidence="10">
    <location>
        <begin position="14"/>
        <end position="50"/>
    </location>
</feature>
<protein>
    <recommendedName>
        <fullName evidence="10">CBF1-interacting co-repressor CIR N-terminal domain-containing protein</fullName>
    </recommendedName>
</protein>
<feature type="region of interest" description="Disordered" evidence="9">
    <location>
        <begin position="355"/>
        <end position="418"/>
    </location>
</feature>
<keyword evidence="6" id="KW-0508">mRNA splicing</keyword>
<comment type="similarity">
    <text evidence="2">Belongs to the CWC25 family.</text>
</comment>
<comment type="subcellular location">
    <subcellularLocation>
        <location evidence="1">Nucleus</location>
    </subcellularLocation>
</comment>
<evidence type="ECO:0000256" key="7">
    <source>
        <dbReference type="ARBA" id="ARBA00023242"/>
    </source>
</evidence>
<dbReference type="Pfam" id="PF10197">
    <property type="entry name" value="Cir_N"/>
    <property type="match status" value="1"/>
</dbReference>
<evidence type="ECO:0000256" key="5">
    <source>
        <dbReference type="ARBA" id="ARBA00023054"/>
    </source>
</evidence>
<feature type="region of interest" description="Disordered" evidence="9">
    <location>
        <begin position="210"/>
        <end position="342"/>
    </location>
</feature>
<evidence type="ECO:0000256" key="4">
    <source>
        <dbReference type="ARBA" id="ARBA00022728"/>
    </source>
</evidence>
<keyword evidence="5 8" id="KW-0175">Coiled coil</keyword>
<dbReference type="PANTHER" id="PTHR16196:SF0">
    <property type="entry name" value="PRE-MRNA-SPLICING FACTOR CWC25 HOMOLOG"/>
    <property type="match status" value="1"/>
</dbReference>
<feature type="region of interest" description="Disordered" evidence="9">
    <location>
        <begin position="424"/>
        <end position="443"/>
    </location>
</feature>
<feature type="compositionally biased region" description="Basic and acidic residues" evidence="9">
    <location>
        <begin position="301"/>
        <end position="325"/>
    </location>
</feature>
<dbReference type="GO" id="GO:0000398">
    <property type="term" value="P:mRNA splicing, via spliceosome"/>
    <property type="evidence" value="ECO:0007669"/>
    <property type="project" value="TreeGrafter"/>
</dbReference>
<dbReference type="AlphaFoldDB" id="A0AAW1QUR1"/>
<dbReference type="EMBL" id="JALJOS010000026">
    <property type="protein sequence ID" value="KAK9825013.1"/>
    <property type="molecule type" value="Genomic_DNA"/>
</dbReference>
<sequence>MPKGGPLSFLNKKTWHPGNSQNQERLWKKEQEHAQEQKRLEEFKKQIAEERQKKELEDIAVNAGVKVQQDRLDWMYQGSMMAKAEAQQRQEEAMLEGRPVQLDADGGPSKAETVALLPSFYSEDTPASANETWARLHSDPLFAIKQQEIAARKRIIQNPVQMDVIKERVKLSKEAKKEAKAAAKVAKKEAKKAAKNMEAEMTAARRGVALDRHQSNGVDAPYGHQHHANAWDDRPWHMDTHPSGYGNDQNGRDTRKRSITPGRARHDGGGGARKQQDPAGPVIPDGYGLKFGSNVPAGLESQDRRDKARETKERLEKAAKVKAEEDAAAARMRHVKTEYKTGRLTEEERLKKLAEMTGNASVHEEARWHRLASARKKDDAEEASLAQHRQGDKPEDRHASDTAKFMQRTGKKLAEGVDSLEDRVGRAKFYQDRGSSDRGAFRR</sequence>
<dbReference type="Proteomes" id="UP001438707">
    <property type="component" value="Unassembled WGS sequence"/>
</dbReference>
<dbReference type="InterPro" id="IPR019339">
    <property type="entry name" value="CIR_N_dom"/>
</dbReference>
<organism evidence="11 12">
    <name type="scientific">Apatococcus lobatus</name>
    <dbReference type="NCBI Taxonomy" id="904363"/>
    <lineage>
        <taxon>Eukaryota</taxon>
        <taxon>Viridiplantae</taxon>
        <taxon>Chlorophyta</taxon>
        <taxon>core chlorophytes</taxon>
        <taxon>Trebouxiophyceae</taxon>
        <taxon>Chlorellales</taxon>
        <taxon>Chlorellaceae</taxon>
        <taxon>Apatococcus</taxon>
    </lineage>
</organism>
<dbReference type="SMART" id="SM01083">
    <property type="entry name" value="Cir_N"/>
    <property type="match status" value="1"/>
</dbReference>
<feature type="coiled-coil region" evidence="8">
    <location>
        <begin position="169"/>
        <end position="207"/>
    </location>
</feature>
<dbReference type="Pfam" id="PF12542">
    <property type="entry name" value="CWC25"/>
    <property type="match status" value="1"/>
</dbReference>
<evidence type="ECO:0000313" key="11">
    <source>
        <dbReference type="EMBL" id="KAK9825013.1"/>
    </source>
</evidence>
<evidence type="ECO:0000256" key="2">
    <source>
        <dbReference type="ARBA" id="ARBA00006695"/>
    </source>
</evidence>
<evidence type="ECO:0000259" key="10">
    <source>
        <dbReference type="SMART" id="SM01083"/>
    </source>
</evidence>
<keyword evidence="3" id="KW-0507">mRNA processing</keyword>
<evidence type="ECO:0000256" key="8">
    <source>
        <dbReference type="SAM" id="Coils"/>
    </source>
</evidence>
<dbReference type="InterPro" id="IPR051376">
    <property type="entry name" value="CWC25_splicing_factor"/>
</dbReference>
<comment type="caution">
    <text evidence="11">The sequence shown here is derived from an EMBL/GenBank/DDBJ whole genome shotgun (WGS) entry which is preliminary data.</text>
</comment>